<keyword evidence="1" id="KW-0732">Signal</keyword>
<dbReference type="WBParaSite" id="TREG1_21420.1">
    <property type="protein sequence ID" value="TREG1_21420.1"/>
    <property type="gene ID" value="TREG1_21420"/>
</dbReference>
<evidence type="ECO:0000313" key="3">
    <source>
        <dbReference type="WBParaSite" id="TREG1_21420.1"/>
    </source>
</evidence>
<sequence>MFTRHFYLVLSIFLTCEINLSFGIEINGSNLIIRAESLWSHGSVQFITVHTDTGLTFNSTGTGVIEIPLSTCPSQLTYLIYVFIELPFQVTVDAPFEIRPEYIPNAQNLSLQLLPNSNNRIIRLNWTVDKNKEILCPYKMFAFFEDNGKRCEFPTEMNYYEFDTLDLNKMYKIGVVIKSLQNSSLRNEVYMDYSTYTDRRIKCPTHSDDSVLGILDGLRVKSIPKIPVHVISWNSPPMKFNKCLSHYVIDQSVERDGVILMETSNATWHLNNIIHYSYENANYSYRVHGVYQNGISTASSQWVSVLTPSARSKICPCEFQNDVDRRWEITISLVHKSVNPNLHKPQQYILRSLTEADMKNKTFQLFVRNRSVVMHEV</sequence>
<dbReference type="WBParaSite" id="TREG1_21420.3">
    <property type="protein sequence ID" value="TREG1_21420.3"/>
    <property type="gene ID" value="TREG1_21420"/>
</dbReference>
<name>A0AA85JHY4_TRIRE</name>
<keyword evidence="2" id="KW-1185">Reference proteome</keyword>
<reference evidence="2" key="1">
    <citation type="submission" date="2022-06" db="EMBL/GenBank/DDBJ databases">
        <authorList>
            <person name="Berger JAMES D."/>
            <person name="Berger JAMES D."/>
        </authorList>
    </citation>
    <scope>NUCLEOTIDE SEQUENCE [LARGE SCALE GENOMIC DNA]</scope>
</reference>
<accession>A0AA85JHY4</accession>
<evidence type="ECO:0000256" key="1">
    <source>
        <dbReference type="SAM" id="SignalP"/>
    </source>
</evidence>
<dbReference type="InterPro" id="IPR036116">
    <property type="entry name" value="FN3_sf"/>
</dbReference>
<proteinExistence type="predicted"/>
<dbReference type="SUPFAM" id="SSF49265">
    <property type="entry name" value="Fibronectin type III"/>
    <property type="match status" value="1"/>
</dbReference>
<dbReference type="AlphaFoldDB" id="A0AA85JHY4"/>
<reference evidence="3 4" key="2">
    <citation type="submission" date="2023-11" db="UniProtKB">
        <authorList>
            <consortium name="WormBaseParasite"/>
        </authorList>
    </citation>
    <scope>IDENTIFICATION</scope>
</reference>
<evidence type="ECO:0000313" key="4">
    <source>
        <dbReference type="WBParaSite" id="TREG1_21420.3"/>
    </source>
</evidence>
<dbReference type="Proteomes" id="UP000050795">
    <property type="component" value="Unassembled WGS sequence"/>
</dbReference>
<feature type="chain" id="PRO_5044704883" description="Fibronectin type-III domain-containing protein" evidence="1">
    <location>
        <begin position="24"/>
        <end position="377"/>
    </location>
</feature>
<organism evidence="2 4">
    <name type="scientific">Trichobilharzia regenti</name>
    <name type="common">Nasal bird schistosome</name>
    <dbReference type="NCBI Taxonomy" id="157069"/>
    <lineage>
        <taxon>Eukaryota</taxon>
        <taxon>Metazoa</taxon>
        <taxon>Spiralia</taxon>
        <taxon>Lophotrochozoa</taxon>
        <taxon>Platyhelminthes</taxon>
        <taxon>Trematoda</taxon>
        <taxon>Digenea</taxon>
        <taxon>Strigeidida</taxon>
        <taxon>Schistosomatoidea</taxon>
        <taxon>Schistosomatidae</taxon>
        <taxon>Trichobilharzia</taxon>
    </lineage>
</organism>
<feature type="signal peptide" evidence="1">
    <location>
        <begin position="1"/>
        <end position="23"/>
    </location>
</feature>
<protein>
    <recommendedName>
        <fullName evidence="5">Fibronectin type-III domain-containing protein</fullName>
    </recommendedName>
</protein>
<evidence type="ECO:0000313" key="2">
    <source>
        <dbReference type="Proteomes" id="UP000050795"/>
    </source>
</evidence>
<evidence type="ECO:0008006" key="5">
    <source>
        <dbReference type="Google" id="ProtNLM"/>
    </source>
</evidence>